<gene>
    <name evidence="6" type="ORF">MTBBW1_1880031</name>
</gene>
<dbReference type="GO" id="GO:0071524">
    <property type="term" value="P:pyrrolysine biosynthetic process"/>
    <property type="evidence" value="ECO:0007669"/>
    <property type="project" value="InterPro"/>
</dbReference>
<keyword evidence="3 4" id="KW-0067">ATP-binding</keyword>
<dbReference type="OrthoDB" id="5415832at2"/>
<evidence type="ECO:0000256" key="2">
    <source>
        <dbReference type="ARBA" id="ARBA00022741"/>
    </source>
</evidence>
<keyword evidence="7" id="KW-1185">Reference proteome</keyword>
<evidence type="ECO:0000256" key="4">
    <source>
        <dbReference type="PROSITE-ProRule" id="PRU00409"/>
    </source>
</evidence>
<protein>
    <submittedName>
        <fullName evidence="6">Pyrrolysine biosynthesis protein PylC</fullName>
    </submittedName>
</protein>
<organism evidence="6 7">
    <name type="scientific">Desulfamplus magnetovallimortis</name>
    <dbReference type="NCBI Taxonomy" id="1246637"/>
    <lineage>
        <taxon>Bacteria</taxon>
        <taxon>Pseudomonadati</taxon>
        <taxon>Thermodesulfobacteriota</taxon>
        <taxon>Desulfobacteria</taxon>
        <taxon>Desulfobacterales</taxon>
        <taxon>Desulfobacteraceae</taxon>
        <taxon>Desulfamplus</taxon>
    </lineage>
</organism>
<evidence type="ECO:0000256" key="1">
    <source>
        <dbReference type="ARBA" id="ARBA00022598"/>
    </source>
</evidence>
<dbReference type="Gene3D" id="3.30.470.20">
    <property type="entry name" value="ATP-grasp fold, B domain"/>
    <property type="match status" value="1"/>
</dbReference>
<sequence>MKIVIAGGNLQGVEAAYLALKAGWHVTVIDKQPRPPASGLCHKFIELDLKELTRAGGFIKKVRKPNEITTTEGTQNAVKKDTQITIKKAFQNADFILPALENKQALDALTIFADEHNIPLAFSPEAYAVSSSKKESDKLFADIGIPAPIPWPHCGFPAIGKPDNASGSKGITILKSAKEFQSYINLESSTELPVIQQYIDGPSYSIEVMGFNGNYRALEITELFMDDLYDCCRVTSPVDIPLHLVESFENISISIAKSLNLKGIMDVEVILHENRLKVLEIDARLPSQTPTAVFHSTGINMVEMLGEIFVNSHLPTIKKSCGASTAIQSKASKKHVIYEHIKVNTGQHIEKQNRDKKYASLDALYNLQKSYDLQKKTVSSIEFCGEHIMSTGTPLYLITDFFGADEAITDFREDASQFVATLIFCGNSNKDVQNKRNACIDSIQRWLK</sequence>
<dbReference type="InterPro" id="IPR003806">
    <property type="entry name" value="ATP-grasp_PylC-type"/>
</dbReference>
<keyword evidence="2 4" id="KW-0547">Nucleotide-binding</keyword>
<dbReference type="SUPFAM" id="SSF56059">
    <property type="entry name" value="Glutathione synthetase ATP-binding domain-like"/>
    <property type="match status" value="1"/>
</dbReference>
<dbReference type="SUPFAM" id="SSF51905">
    <property type="entry name" value="FAD/NAD(P)-binding domain"/>
    <property type="match status" value="1"/>
</dbReference>
<dbReference type="PROSITE" id="PS50975">
    <property type="entry name" value="ATP_GRASP"/>
    <property type="match status" value="1"/>
</dbReference>
<dbReference type="NCBIfam" id="TIGR03909">
    <property type="entry name" value="pyrrolys_PylC"/>
    <property type="match status" value="1"/>
</dbReference>
<dbReference type="Proteomes" id="UP000191931">
    <property type="component" value="Unassembled WGS sequence"/>
</dbReference>
<dbReference type="PANTHER" id="PTHR43055">
    <property type="entry name" value="FORMATE-DEPENDENT PHOSPHORIBOSYLGLYCINAMIDE FORMYLTRANSFERASE"/>
    <property type="match status" value="1"/>
</dbReference>
<dbReference type="STRING" id="1246637.MTBBW1_1880031"/>
<dbReference type="GO" id="GO:0046872">
    <property type="term" value="F:metal ion binding"/>
    <property type="evidence" value="ECO:0007669"/>
    <property type="project" value="InterPro"/>
</dbReference>
<evidence type="ECO:0000259" key="5">
    <source>
        <dbReference type="PROSITE" id="PS50975"/>
    </source>
</evidence>
<dbReference type="GO" id="GO:0016874">
    <property type="term" value="F:ligase activity"/>
    <property type="evidence" value="ECO:0007669"/>
    <property type="project" value="UniProtKB-KW"/>
</dbReference>
<dbReference type="GO" id="GO:0005524">
    <property type="term" value="F:ATP binding"/>
    <property type="evidence" value="ECO:0007669"/>
    <property type="project" value="UniProtKB-UniRule"/>
</dbReference>
<dbReference type="Pfam" id="PF02655">
    <property type="entry name" value="ATP-grasp_3"/>
    <property type="match status" value="1"/>
</dbReference>
<dbReference type="PANTHER" id="PTHR43055:SF1">
    <property type="entry name" value="FORMATE-DEPENDENT PHOSPHORIBOSYLGLYCINAMIDE FORMYLTRANSFERASE"/>
    <property type="match status" value="1"/>
</dbReference>
<evidence type="ECO:0000313" key="7">
    <source>
        <dbReference type="Proteomes" id="UP000191931"/>
    </source>
</evidence>
<dbReference type="EMBL" id="FWEV01000099">
    <property type="protein sequence ID" value="SLM29594.1"/>
    <property type="molecule type" value="Genomic_DNA"/>
</dbReference>
<feature type="domain" description="ATP-grasp" evidence="5">
    <location>
        <begin position="110"/>
        <end position="310"/>
    </location>
</feature>
<dbReference type="Gene3D" id="3.40.50.720">
    <property type="entry name" value="NAD(P)-binding Rossmann-like Domain"/>
    <property type="match status" value="1"/>
</dbReference>
<evidence type="ECO:0000313" key="6">
    <source>
        <dbReference type="EMBL" id="SLM29594.1"/>
    </source>
</evidence>
<dbReference type="InterPro" id="IPR023890">
    <property type="entry name" value="Pyrrolys_PylC"/>
</dbReference>
<dbReference type="InterPro" id="IPR011761">
    <property type="entry name" value="ATP-grasp"/>
</dbReference>
<reference evidence="6 7" key="1">
    <citation type="submission" date="2017-03" db="EMBL/GenBank/DDBJ databases">
        <authorList>
            <person name="Afonso C.L."/>
            <person name="Miller P.J."/>
            <person name="Scott M.A."/>
            <person name="Spackman E."/>
            <person name="Goraichik I."/>
            <person name="Dimitrov K.M."/>
            <person name="Suarez D.L."/>
            <person name="Swayne D.E."/>
        </authorList>
    </citation>
    <scope>NUCLEOTIDE SEQUENCE [LARGE SCALE GENOMIC DNA]</scope>
    <source>
        <strain evidence="6">PRJEB14757</strain>
    </source>
</reference>
<keyword evidence="1" id="KW-0436">Ligase</keyword>
<proteinExistence type="predicted"/>
<evidence type="ECO:0000256" key="3">
    <source>
        <dbReference type="ARBA" id="ARBA00022840"/>
    </source>
</evidence>
<dbReference type="AlphaFoldDB" id="A0A1W1HAR9"/>
<accession>A0A1W1HAR9</accession>
<name>A0A1W1HAR9_9BACT</name>
<dbReference type="GO" id="GO:0005829">
    <property type="term" value="C:cytosol"/>
    <property type="evidence" value="ECO:0007669"/>
    <property type="project" value="TreeGrafter"/>
</dbReference>
<dbReference type="RefSeq" id="WP_080806654.1">
    <property type="nucleotide sequence ID" value="NZ_LT828554.1"/>
</dbReference>
<dbReference type="InterPro" id="IPR036188">
    <property type="entry name" value="FAD/NAD-bd_sf"/>
</dbReference>